<accession>A0A934V7M9</accession>
<dbReference type="Proteomes" id="UP000600139">
    <property type="component" value="Unassembled WGS sequence"/>
</dbReference>
<dbReference type="RefSeq" id="WP_200351250.1">
    <property type="nucleotide sequence ID" value="NZ_BAABHZ010000006.1"/>
</dbReference>
<comment type="caution">
    <text evidence="1">The sequence shown here is derived from an EMBL/GenBank/DDBJ whole genome shotgun (WGS) entry which is preliminary data.</text>
</comment>
<dbReference type="EMBL" id="JAENIK010000011">
    <property type="protein sequence ID" value="MBK1816307.1"/>
    <property type="molecule type" value="Genomic_DNA"/>
</dbReference>
<organism evidence="1 2">
    <name type="scientific">Luteolibacter yonseiensis</name>
    <dbReference type="NCBI Taxonomy" id="1144680"/>
    <lineage>
        <taxon>Bacteria</taxon>
        <taxon>Pseudomonadati</taxon>
        <taxon>Verrucomicrobiota</taxon>
        <taxon>Verrucomicrobiia</taxon>
        <taxon>Verrucomicrobiales</taxon>
        <taxon>Verrucomicrobiaceae</taxon>
        <taxon>Luteolibacter</taxon>
    </lineage>
</organism>
<evidence type="ECO:0000313" key="2">
    <source>
        <dbReference type="Proteomes" id="UP000600139"/>
    </source>
</evidence>
<sequence>MENPHDNPAALKALQDAIYREKILRARGMSPEERFNEAMDLTNSVAERMIEGVIWQTGNSDRETAIAEVHRRMERLSRARDKNLYVSVA</sequence>
<keyword evidence="2" id="KW-1185">Reference proteome</keyword>
<dbReference type="AlphaFoldDB" id="A0A934V7M9"/>
<reference evidence="1" key="1">
    <citation type="submission" date="2021-01" db="EMBL/GenBank/DDBJ databases">
        <title>Modified the classification status of verrucomicrobia.</title>
        <authorList>
            <person name="Feng X."/>
        </authorList>
    </citation>
    <scope>NUCLEOTIDE SEQUENCE</scope>
    <source>
        <strain evidence="1">JCM 18052</strain>
    </source>
</reference>
<protein>
    <submittedName>
        <fullName evidence="1">Uncharacterized protein</fullName>
    </submittedName>
</protein>
<evidence type="ECO:0000313" key="1">
    <source>
        <dbReference type="EMBL" id="MBK1816307.1"/>
    </source>
</evidence>
<gene>
    <name evidence="1" type="ORF">JIN84_11840</name>
</gene>
<name>A0A934V7M9_9BACT</name>
<proteinExistence type="predicted"/>